<dbReference type="InterPro" id="IPR036291">
    <property type="entry name" value="NAD(P)-bd_dom_sf"/>
</dbReference>
<name>A0AAD4NED6_9BILA</name>
<evidence type="ECO:0000256" key="3">
    <source>
        <dbReference type="ARBA" id="ARBA00023002"/>
    </source>
</evidence>
<reference evidence="5" key="1">
    <citation type="submission" date="2022-01" db="EMBL/GenBank/DDBJ databases">
        <title>Genome Sequence Resource for Two Populations of Ditylenchus destructor, the Migratory Endoparasitic Phytonematode.</title>
        <authorList>
            <person name="Zhang H."/>
            <person name="Lin R."/>
            <person name="Xie B."/>
        </authorList>
    </citation>
    <scope>NUCLEOTIDE SEQUENCE</scope>
    <source>
        <strain evidence="5">BazhouSP</strain>
    </source>
</reference>
<protein>
    <submittedName>
        <fullName evidence="5">Short chain dehydrogenase domain-containing protein</fullName>
    </submittedName>
</protein>
<dbReference type="PANTHER" id="PTHR43963:SF6">
    <property type="entry name" value="CHAIN DEHYDROGENASE FAMILY PROTEIN, PUTATIVE (AFU_ORTHOLOGUE AFUA_3G15350)-RELATED"/>
    <property type="match status" value="1"/>
</dbReference>
<evidence type="ECO:0000256" key="4">
    <source>
        <dbReference type="RuleBase" id="RU000363"/>
    </source>
</evidence>
<dbReference type="EMBL" id="JAKKPZ010000004">
    <property type="protein sequence ID" value="KAI1722095.1"/>
    <property type="molecule type" value="Genomic_DNA"/>
</dbReference>
<accession>A0AAD4NED6</accession>
<dbReference type="Gene3D" id="3.40.50.720">
    <property type="entry name" value="NAD(P)-binding Rossmann-like Domain"/>
    <property type="match status" value="1"/>
</dbReference>
<evidence type="ECO:0000256" key="2">
    <source>
        <dbReference type="ARBA" id="ARBA00022857"/>
    </source>
</evidence>
<evidence type="ECO:0000313" key="5">
    <source>
        <dbReference type="EMBL" id="KAI1722095.1"/>
    </source>
</evidence>
<dbReference type="AlphaFoldDB" id="A0AAD4NED6"/>
<keyword evidence="2" id="KW-0521">NADP</keyword>
<organism evidence="5 6">
    <name type="scientific">Ditylenchus destructor</name>
    <dbReference type="NCBI Taxonomy" id="166010"/>
    <lineage>
        <taxon>Eukaryota</taxon>
        <taxon>Metazoa</taxon>
        <taxon>Ecdysozoa</taxon>
        <taxon>Nematoda</taxon>
        <taxon>Chromadorea</taxon>
        <taxon>Rhabditida</taxon>
        <taxon>Tylenchina</taxon>
        <taxon>Tylenchomorpha</taxon>
        <taxon>Sphaerularioidea</taxon>
        <taxon>Anguinidae</taxon>
        <taxon>Anguininae</taxon>
        <taxon>Ditylenchus</taxon>
    </lineage>
</organism>
<dbReference type="GO" id="GO:0016491">
    <property type="term" value="F:oxidoreductase activity"/>
    <property type="evidence" value="ECO:0007669"/>
    <property type="project" value="UniProtKB-KW"/>
</dbReference>
<dbReference type="Pfam" id="PF00106">
    <property type="entry name" value="adh_short"/>
    <property type="match status" value="2"/>
</dbReference>
<dbReference type="Proteomes" id="UP001201812">
    <property type="component" value="Unassembled WGS sequence"/>
</dbReference>
<evidence type="ECO:0000256" key="1">
    <source>
        <dbReference type="ARBA" id="ARBA00006484"/>
    </source>
</evidence>
<evidence type="ECO:0000313" key="6">
    <source>
        <dbReference type="Proteomes" id="UP001201812"/>
    </source>
</evidence>
<comment type="caution">
    <text evidence="5">The sequence shown here is derived from an EMBL/GenBank/DDBJ whole genome shotgun (WGS) entry which is preliminary data.</text>
</comment>
<sequence length="277" mass="30845">MSKKVFVVTGSNKGIGYGIVRGLAEKVADSVIYLTARNTTLGDQALKKVHEELGAKKKSEILFHQLDITDEVSCQKLASHLKEKHGAIDVLINNAAIAFDEDEVECSEQQVELTFSTNYYGPKTVSRYLVPLIKSGGRLINICSSLGMMKNKYSIDRIEKFKGTYTEADVDGFVEDYKRACKEGNRTESGFPKTYYPAYQVSKAAEIAYTLLQSAELKHRSIIVNACCPGYVATDLNNHKGQKTIEEGADNPIYLTTDQNIPNGKFVIENRKVIEWP</sequence>
<gene>
    <name evidence="5" type="ORF">DdX_04398</name>
</gene>
<comment type="similarity">
    <text evidence="1 4">Belongs to the short-chain dehydrogenases/reductases (SDR) family.</text>
</comment>
<keyword evidence="3" id="KW-0560">Oxidoreductase</keyword>
<dbReference type="PRINTS" id="PR00081">
    <property type="entry name" value="GDHRDH"/>
</dbReference>
<keyword evidence="6" id="KW-1185">Reference proteome</keyword>
<dbReference type="InterPro" id="IPR002347">
    <property type="entry name" value="SDR_fam"/>
</dbReference>
<dbReference type="SUPFAM" id="SSF51735">
    <property type="entry name" value="NAD(P)-binding Rossmann-fold domains"/>
    <property type="match status" value="1"/>
</dbReference>
<proteinExistence type="inferred from homology"/>
<dbReference type="PRINTS" id="PR00080">
    <property type="entry name" value="SDRFAMILY"/>
</dbReference>
<dbReference type="PANTHER" id="PTHR43963">
    <property type="entry name" value="CARBONYL REDUCTASE 1-RELATED"/>
    <property type="match status" value="1"/>
</dbReference>